<protein>
    <submittedName>
        <fullName evidence="1">Uncharacterized protein</fullName>
    </submittedName>
</protein>
<accession>A0AA38P7X3</accession>
<comment type="caution">
    <text evidence="1">The sequence shown here is derived from an EMBL/GenBank/DDBJ whole genome shotgun (WGS) entry which is preliminary data.</text>
</comment>
<evidence type="ECO:0000313" key="1">
    <source>
        <dbReference type="EMBL" id="KAJ3837791.1"/>
    </source>
</evidence>
<name>A0AA38P7X3_9AGAR</name>
<proteinExistence type="predicted"/>
<organism evidence="1 2">
    <name type="scientific">Lentinula raphanica</name>
    <dbReference type="NCBI Taxonomy" id="153919"/>
    <lineage>
        <taxon>Eukaryota</taxon>
        <taxon>Fungi</taxon>
        <taxon>Dikarya</taxon>
        <taxon>Basidiomycota</taxon>
        <taxon>Agaricomycotina</taxon>
        <taxon>Agaricomycetes</taxon>
        <taxon>Agaricomycetidae</taxon>
        <taxon>Agaricales</taxon>
        <taxon>Marasmiineae</taxon>
        <taxon>Omphalotaceae</taxon>
        <taxon>Lentinula</taxon>
    </lineage>
</organism>
<keyword evidence="2" id="KW-1185">Reference proteome</keyword>
<dbReference type="AlphaFoldDB" id="A0AA38P7X3"/>
<reference evidence="1" key="1">
    <citation type="submission" date="2022-08" db="EMBL/GenBank/DDBJ databases">
        <authorList>
            <consortium name="DOE Joint Genome Institute"/>
            <person name="Min B."/>
            <person name="Riley R."/>
            <person name="Sierra-Patev S."/>
            <person name="Naranjo-Ortiz M."/>
            <person name="Looney B."/>
            <person name="Konkel Z."/>
            <person name="Slot J.C."/>
            <person name="Sakamoto Y."/>
            <person name="Steenwyk J.L."/>
            <person name="Rokas A."/>
            <person name="Carro J."/>
            <person name="Camarero S."/>
            <person name="Ferreira P."/>
            <person name="Molpeceres G."/>
            <person name="Ruiz-Duenas F.J."/>
            <person name="Serrano A."/>
            <person name="Henrissat B."/>
            <person name="Drula E."/>
            <person name="Hughes K.W."/>
            <person name="Mata J.L."/>
            <person name="Ishikawa N.K."/>
            <person name="Vargas-Isla R."/>
            <person name="Ushijima S."/>
            <person name="Smith C.A."/>
            <person name="Ahrendt S."/>
            <person name="Andreopoulos W."/>
            <person name="He G."/>
            <person name="Labutti K."/>
            <person name="Lipzen A."/>
            <person name="Ng V."/>
            <person name="Sandor L."/>
            <person name="Barry K."/>
            <person name="Martinez A.T."/>
            <person name="Xiao Y."/>
            <person name="Gibbons J.G."/>
            <person name="Terashima K."/>
            <person name="Hibbett D.S."/>
            <person name="Grigoriev I.V."/>
        </authorList>
    </citation>
    <scope>NUCLEOTIDE SEQUENCE</scope>
    <source>
        <strain evidence="1">TFB9207</strain>
    </source>
</reference>
<gene>
    <name evidence="1" type="ORF">F5878DRAFT_725806</name>
</gene>
<evidence type="ECO:0000313" key="2">
    <source>
        <dbReference type="Proteomes" id="UP001163846"/>
    </source>
</evidence>
<dbReference type="EMBL" id="MU806222">
    <property type="protein sequence ID" value="KAJ3837791.1"/>
    <property type="molecule type" value="Genomic_DNA"/>
</dbReference>
<dbReference type="Proteomes" id="UP001163846">
    <property type="component" value="Unassembled WGS sequence"/>
</dbReference>
<sequence length="230" mass="26652">MRKSSDYIVKLVDVSPPDGHFSSCEPHALQQLGIWHRTGIRESKYGELLGAILMKRERGEMIEDNELWQKASQKEQKAVLDSIKEKARGKHHKFAFETRTNVDHILPSDFQKANFLVHIVQGHEGIELEDVALIDLGYPGNTAKWLKHKGIDDPEYIAWFNRLFDLFWAGYYKTAGDARIYEEYQAWRKHQKTRALNALLLPLRKAPLKWFLPKYNYDASDPSAGPFLDD</sequence>